<dbReference type="InterPro" id="IPR052613">
    <property type="entry name" value="LicD_transferase"/>
</dbReference>
<feature type="region of interest" description="Disordered" evidence="1">
    <location>
        <begin position="764"/>
        <end position="786"/>
    </location>
</feature>
<evidence type="ECO:0000313" key="3">
    <source>
        <dbReference type="EMBL" id="CAF0960525.1"/>
    </source>
</evidence>
<feature type="compositionally biased region" description="Polar residues" evidence="1">
    <location>
        <begin position="692"/>
        <end position="701"/>
    </location>
</feature>
<name>A0A814E2N7_9BILA</name>
<dbReference type="PANTHER" id="PTHR13627:SF34">
    <property type="entry name" value="RIBITOL-5-PHOSPHATE TRANSFERASE"/>
    <property type="match status" value="1"/>
</dbReference>
<dbReference type="Proteomes" id="UP000681722">
    <property type="component" value="Unassembled WGS sequence"/>
</dbReference>
<feature type="compositionally biased region" description="Low complexity" evidence="1">
    <location>
        <begin position="764"/>
        <end position="775"/>
    </location>
</feature>
<evidence type="ECO:0000256" key="2">
    <source>
        <dbReference type="SAM" id="Phobius"/>
    </source>
</evidence>
<keyword evidence="5" id="KW-1185">Reference proteome</keyword>
<sequence length="834" mass="95142">MPTCVIPNGSKGKLLLTKLKKEIAHALHAVEQRNNVGELKTVKDTVKSEDQHQIVCDEIYTNQKFVVQSCNRKPVDHEVSIVIDGTSWSNDCKKHINYHRKMFLKDIKLIIGVSNLCNEKRSDNNILLKQFISAESQGTIWNDLIDLVQTSFLLLIYDGIYFELKNEILDDLLRNYLSTKDGLTRFPLFNGFVLGSVHSHRSNHWTLNCYQYLYETYQLIIDRGYYHSNEDGSLRCTYGDGPIFGRTQQFKQYPFDKNLLKNLIILDWTLLLKTNGISIITNPHVMYTINDVSLLKTIIQNRSLVLEFCKKWQINYLNYKPSRISHRFDDCEEMNIKCNARTNARTYISAQCCLNELIIAIQRVLKMHKQYGIKCLVDSGTALVKFDSVLPWEIDGDILCEFPSANTTLVIQELLSKYSYKTQQFDYRQVIRTKYWDIEIYYQVLLRTNLSLIRFGNGWIPTFDNPGKYIRDRYGPSVYRHAISWRFDAQTKHSFEQYKTGVFPLCPEPGHHSCLDLLPTDGNIQIKHKINSIVNSQRIISKIPDGDNIDINQQKWACEIEGQVNRPKFHSFIKFIRSWTNNTIYTIDVSQSQNVTYQDNTLIFYTNDVPWTKGEQYYILFDEGVLYSNERQNSTVQLDENFWKFQVSNVQARDLDIAKNIFDSTESSNDPTSTSDPSDNQPASGSVAHNIYESTSPTSLPGSSDDGATGTSTTNTSALTTTTSTETTSTTQVIITTSTTIEIGTNTSTTTQVIITTSTTIEVGTNTSTTTQSSSIPPPKQGERPPTKAAQLGMGLGIVFCALIIAGEIIFFKFFYHGAQSMRSVHYRMSSAYD</sequence>
<dbReference type="Proteomes" id="UP000663829">
    <property type="component" value="Unassembled WGS sequence"/>
</dbReference>
<evidence type="ECO:0000256" key="1">
    <source>
        <dbReference type="SAM" id="MobiDB-lite"/>
    </source>
</evidence>
<accession>A0A814E2N7</accession>
<dbReference type="EMBL" id="CAJOBC010002477">
    <property type="protein sequence ID" value="CAF3735170.1"/>
    <property type="molecule type" value="Genomic_DNA"/>
</dbReference>
<keyword evidence="2" id="KW-1133">Transmembrane helix</keyword>
<feature type="transmembrane region" description="Helical" evidence="2">
    <location>
        <begin position="792"/>
        <end position="816"/>
    </location>
</feature>
<dbReference type="AlphaFoldDB" id="A0A814E2N7"/>
<comment type="caution">
    <text evidence="3">The sequence shown here is derived from an EMBL/GenBank/DDBJ whole genome shotgun (WGS) entry which is preliminary data.</text>
</comment>
<proteinExistence type="predicted"/>
<gene>
    <name evidence="3" type="ORF">GPM918_LOCUS11729</name>
    <name evidence="4" type="ORF">SRO942_LOCUS11730</name>
</gene>
<feature type="compositionally biased region" description="Low complexity" evidence="1">
    <location>
        <begin position="702"/>
        <end position="730"/>
    </location>
</feature>
<feature type="region of interest" description="Disordered" evidence="1">
    <location>
        <begin position="663"/>
        <end position="730"/>
    </location>
</feature>
<evidence type="ECO:0000313" key="4">
    <source>
        <dbReference type="EMBL" id="CAF3735170.1"/>
    </source>
</evidence>
<protein>
    <submittedName>
        <fullName evidence="3">Uncharacterized protein</fullName>
    </submittedName>
</protein>
<dbReference type="OrthoDB" id="5958723at2759"/>
<dbReference type="EMBL" id="CAJNOQ010002477">
    <property type="protein sequence ID" value="CAF0960525.1"/>
    <property type="molecule type" value="Genomic_DNA"/>
</dbReference>
<keyword evidence="2" id="KW-0472">Membrane</keyword>
<organism evidence="3 5">
    <name type="scientific">Didymodactylos carnosus</name>
    <dbReference type="NCBI Taxonomy" id="1234261"/>
    <lineage>
        <taxon>Eukaryota</taxon>
        <taxon>Metazoa</taxon>
        <taxon>Spiralia</taxon>
        <taxon>Gnathifera</taxon>
        <taxon>Rotifera</taxon>
        <taxon>Eurotatoria</taxon>
        <taxon>Bdelloidea</taxon>
        <taxon>Philodinida</taxon>
        <taxon>Philodinidae</taxon>
        <taxon>Didymodactylos</taxon>
    </lineage>
</organism>
<feature type="compositionally biased region" description="Low complexity" evidence="1">
    <location>
        <begin position="663"/>
        <end position="680"/>
    </location>
</feature>
<dbReference type="PANTHER" id="PTHR13627">
    <property type="entry name" value="FUKUTIN RELATED PROTEIN"/>
    <property type="match status" value="1"/>
</dbReference>
<reference evidence="3" key="1">
    <citation type="submission" date="2021-02" db="EMBL/GenBank/DDBJ databases">
        <authorList>
            <person name="Nowell W R."/>
        </authorList>
    </citation>
    <scope>NUCLEOTIDE SEQUENCE</scope>
</reference>
<keyword evidence="2" id="KW-0812">Transmembrane</keyword>
<evidence type="ECO:0000313" key="5">
    <source>
        <dbReference type="Proteomes" id="UP000663829"/>
    </source>
</evidence>